<comment type="caution">
    <text evidence="6">The sequence shown here is derived from an EMBL/GenBank/DDBJ whole genome shotgun (WGS) entry which is preliminary data.</text>
</comment>
<sequence>MELRQLRYFVAIFERRSISRAAEHLRISQPALTRQLHQLERYVGTPLFDRVPGGVSPTPAATALHEHARLVLRLADASREVARSAGPVREAVRVGLPPGVPASWIERVIGAVAREVPGAALTVTDASSVDQVRLLREGHLDLGLIHQRPPAPFAARLVLEQQLGLAVRPGHELARRRRCDLADLDGLRILAHSRDQVTAEHDRVLAEAEAQDIHPEWVFAWFTENAYACVLAGDAAAALLTRPSAERLLPGWRWIPFGPTGFALPLWLAQHPQTRTVVAAVADVVAATPAGDPG</sequence>
<dbReference type="InterPro" id="IPR036388">
    <property type="entry name" value="WH-like_DNA-bd_sf"/>
</dbReference>
<organism evidence="6 7">
    <name type="scientific">Amycolatopsis viridis</name>
    <dbReference type="NCBI Taxonomy" id="185678"/>
    <lineage>
        <taxon>Bacteria</taxon>
        <taxon>Bacillati</taxon>
        <taxon>Actinomycetota</taxon>
        <taxon>Actinomycetes</taxon>
        <taxon>Pseudonocardiales</taxon>
        <taxon>Pseudonocardiaceae</taxon>
        <taxon>Amycolatopsis</taxon>
    </lineage>
</organism>
<evidence type="ECO:0000313" key="7">
    <source>
        <dbReference type="Proteomes" id="UP000754495"/>
    </source>
</evidence>
<dbReference type="PANTHER" id="PTHR30346">
    <property type="entry name" value="TRANSCRIPTIONAL DUAL REGULATOR HCAR-RELATED"/>
    <property type="match status" value="1"/>
</dbReference>
<dbReference type="InterPro" id="IPR000847">
    <property type="entry name" value="LysR_HTH_N"/>
</dbReference>
<name>A0ABX0STI5_9PSEU</name>
<comment type="similarity">
    <text evidence="1">Belongs to the LysR transcriptional regulatory family.</text>
</comment>
<keyword evidence="4" id="KW-0804">Transcription</keyword>
<dbReference type="Pfam" id="PF00126">
    <property type="entry name" value="HTH_1"/>
    <property type="match status" value="1"/>
</dbReference>
<evidence type="ECO:0000256" key="2">
    <source>
        <dbReference type="ARBA" id="ARBA00023015"/>
    </source>
</evidence>
<dbReference type="Gene3D" id="3.40.190.290">
    <property type="match status" value="1"/>
</dbReference>
<dbReference type="PRINTS" id="PR00039">
    <property type="entry name" value="HTHLYSR"/>
</dbReference>
<protein>
    <submittedName>
        <fullName evidence="6">DNA-binding transcriptional LysR family regulator</fullName>
    </submittedName>
</protein>
<dbReference type="PROSITE" id="PS50931">
    <property type="entry name" value="HTH_LYSR"/>
    <property type="match status" value="1"/>
</dbReference>
<evidence type="ECO:0000256" key="3">
    <source>
        <dbReference type="ARBA" id="ARBA00023125"/>
    </source>
</evidence>
<dbReference type="SUPFAM" id="SSF53850">
    <property type="entry name" value="Periplasmic binding protein-like II"/>
    <property type="match status" value="1"/>
</dbReference>
<feature type="domain" description="HTH lysR-type" evidence="5">
    <location>
        <begin position="1"/>
        <end position="58"/>
    </location>
</feature>
<evidence type="ECO:0000256" key="4">
    <source>
        <dbReference type="ARBA" id="ARBA00023163"/>
    </source>
</evidence>
<keyword evidence="3 6" id="KW-0238">DNA-binding</keyword>
<dbReference type="InterPro" id="IPR036390">
    <property type="entry name" value="WH_DNA-bd_sf"/>
</dbReference>
<keyword evidence="2" id="KW-0805">Transcription regulation</keyword>
<dbReference type="Pfam" id="PF03466">
    <property type="entry name" value="LysR_substrate"/>
    <property type="match status" value="1"/>
</dbReference>
<evidence type="ECO:0000259" key="5">
    <source>
        <dbReference type="PROSITE" id="PS50931"/>
    </source>
</evidence>
<dbReference type="EMBL" id="JAANOU010000001">
    <property type="protein sequence ID" value="NIH80261.1"/>
    <property type="molecule type" value="Genomic_DNA"/>
</dbReference>
<evidence type="ECO:0000256" key="1">
    <source>
        <dbReference type="ARBA" id="ARBA00009437"/>
    </source>
</evidence>
<dbReference type="Gene3D" id="1.10.10.10">
    <property type="entry name" value="Winged helix-like DNA-binding domain superfamily/Winged helix DNA-binding domain"/>
    <property type="match status" value="1"/>
</dbReference>
<reference evidence="6 7" key="1">
    <citation type="submission" date="2020-03" db="EMBL/GenBank/DDBJ databases">
        <title>Sequencing the genomes of 1000 actinobacteria strains.</title>
        <authorList>
            <person name="Klenk H.-P."/>
        </authorList>
    </citation>
    <scope>NUCLEOTIDE SEQUENCE [LARGE SCALE GENOMIC DNA]</scope>
    <source>
        <strain evidence="6 7">DSM 45668</strain>
    </source>
</reference>
<dbReference type="InterPro" id="IPR005119">
    <property type="entry name" value="LysR_subst-bd"/>
</dbReference>
<gene>
    <name evidence="6" type="ORF">FHX46_002791</name>
</gene>
<accession>A0ABX0STI5</accession>
<dbReference type="SUPFAM" id="SSF46785">
    <property type="entry name" value="Winged helix' DNA-binding domain"/>
    <property type="match status" value="1"/>
</dbReference>
<evidence type="ECO:0000313" key="6">
    <source>
        <dbReference type="EMBL" id="NIH80261.1"/>
    </source>
</evidence>
<dbReference type="Proteomes" id="UP000754495">
    <property type="component" value="Unassembled WGS sequence"/>
</dbReference>
<dbReference type="PANTHER" id="PTHR30346:SF28">
    <property type="entry name" value="HTH-TYPE TRANSCRIPTIONAL REGULATOR CYNR"/>
    <property type="match status" value="1"/>
</dbReference>
<dbReference type="GO" id="GO:0003677">
    <property type="term" value="F:DNA binding"/>
    <property type="evidence" value="ECO:0007669"/>
    <property type="project" value="UniProtKB-KW"/>
</dbReference>
<proteinExistence type="inferred from homology"/>
<dbReference type="RefSeq" id="WP_167114210.1">
    <property type="nucleotide sequence ID" value="NZ_JAANOU010000001.1"/>
</dbReference>
<keyword evidence="7" id="KW-1185">Reference proteome</keyword>